<keyword evidence="4" id="KW-1185">Reference proteome</keyword>
<dbReference type="Proteomes" id="UP000887578">
    <property type="component" value="Unplaced"/>
</dbReference>
<dbReference type="AlphaFoldDB" id="A0A914PTA4"/>
<sequence length="484" mass="54641">MNFFKLLVVFILLLLGSFAQRFQRHSINGTQNGNTLMEFVDTLSSDGDNYKQNGDDLKFVGNEREEVELELKNKKLMFKFCSDECMDKVVIACYDSKDSNPLRQGGCDPGQCEFKAGVSEEGGNKILWFTSIALNTPINDPNGICKTAIMKYPQATPDGILQFASCEPLKHDRNVVKLYIHQVPPECPLFVLNAKKWTPATITTTKTTQNSSETNQTTLKSSEANTTLWIGIGVGIFILLIVFIGFGFVLFIVKSVNAPKSKSLSGKKDSLSGRHETGMQGMVESPPESLKHHDFGLLNNETKKLEKFYTPDPVRIFDRREIELLCCAKISVIFKSIEVLIDITIKALAEREFVQSFAFGNVFREHIDSQARVHETFSIPLLLSIVLQRRYTVYNRRKPCTWIRRQLPIIQKEFTAKERSKLAFPICVIEAACKMNSDGFKNVFFILDSLSADDDDETQNSTHESEKLGKKGSDGRKKGSKKRR</sequence>
<accession>A0A914PTA4</accession>
<evidence type="ECO:0000313" key="5">
    <source>
        <dbReference type="WBParaSite" id="PDA_v2.g21420.t1"/>
    </source>
</evidence>
<organism evidence="4 5">
    <name type="scientific">Panagrolaimus davidi</name>
    <dbReference type="NCBI Taxonomy" id="227884"/>
    <lineage>
        <taxon>Eukaryota</taxon>
        <taxon>Metazoa</taxon>
        <taxon>Ecdysozoa</taxon>
        <taxon>Nematoda</taxon>
        <taxon>Chromadorea</taxon>
        <taxon>Rhabditida</taxon>
        <taxon>Tylenchina</taxon>
        <taxon>Panagrolaimomorpha</taxon>
        <taxon>Panagrolaimoidea</taxon>
        <taxon>Panagrolaimidae</taxon>
        <taxon>Panagrolaimus</taxon>
    </lineage>
</organism>
<evidence type="ECO:0000256" key="2">
    <source>
        <dbReference type="SAM" id="Phobius"/>
    </source>
</evidence>
<protein>
    <submittedName>
        <fullName evidence="5">Uncharacterized protein</fullName>
    </submittedName>
</protein>
<feature type="compositionally biased region" description="Basic and acidic residues" evidence="1">
    <location>
        <begin position="463"/>
        <end position="477"/>
    </location>
</feature>
<dbReference type="WBParaSite" id="PDA_v2.g21420.t1">
    <property type="protein sequence ID" value="PDA_v2.g21420.t1"/>
    <property type="gene ID" value="PDA_v2.g21420"/>
</dbReference>
<keyword evidence="2" id="KW-1133">Transmembrane helix</keyword>
<keyword evidence="2" id="KW-0812">Transmembrane</keyword>
<reference evidence="5" key="1">
    <citation type="submission" date="2022-11" db="UniProtKB">
        <authorList>
            <consortium name="WormBaseParasite"/>
        </authorList>
    </citation>
    <scope>IDENTIFICATION</scope>
</reference>
<feature type="transmembrane region" description="Helical" evidence="2">
    <location>
        <begin position="228"/>
        <end position="253"/>
    </location>
</feature>
<evidence type="ECO:0000313" key="4">
    <source>
        <dbReference type="Proteomes" id="UP000887578"/>
    </source>
</evidence>
<feature type="region of interest" description="Disordered" evidence="1">
    <location>
        <begin position="260"/>
        <end position="289"/>
    </location>
</feature>
<keyword evidence="3" id="KW-0732">Signal</keyword>
<proteinExistence type="predicted"/>
<evidence type="ECO:0000256" key="1">
    <source>
        <dbReference type="SAM" id="MobiDB-lite"/>
    </source>
</evidence>
<name>A0A914PTA4_9BILA</name>
<feature type="signal peptide" evidence="3">
    <location>
        <begin position="1"/>
        <end position="19"/>
    </location>
</feature>
<feature type="region of interest" description="Disordered" evidence="1">
    <location>
        <begin position="453"/>
        <end position="484"/>
    </location>
</feature>
<feature type="chain" id="PRO_5037594424" evidence="3">
    <location>
        <begin position="20"/>
        <end position="484"/>
    </location>
</feature>
<evidence type="ECO:0000256" key="3">
    <source>
        <dbReference type="SAM" id="SignalP"/>
    </source>
</evidence>
<feature type="compositionally biased region" description="Basic and acidic residues" evidence="1">
    <location>
        <begin position="266"/>
        <end position="277"/>
    </location>
</feature>
<keyword evidence="2" id="KW-0472">Membrane</keyword>